<feature type="coiled-coil region" evidence="1">
    <location>
        <begin position="492"/>
        <end position="519"/>
    </location>
</feature>
<reference evidence="3 4" key="1">
    <citation type="submission" date="2020-08" db="EMBL/GenBank/DDBJ databases">
        <title>Genomic Encyclopedia of Type Strains, Phase IV (KMG-IV): sequencing the most valuable type-strain genomes for metagenomic binning, comparative biology and taxonomic classification.</title>
        <authorList>
            <person name="Goeker M."/>
        </authorList>
    </citation>
    <scope>NUCLEOTIDE SEQUENCE [LARGE SCALE GENOMIC DNA]</scope>
    <source>
        <strain evidence="3 4">DSM 100211</strain>
    </source>
</reference>
<keyword evidence="4" id="KW-1185">Reference proteome</keyword>
<evidence type="ECO:0000313" key="4">
    <source>
        <dbReference type="Proteomes" id="UP000574761"/>
    </source>
</evidence>
<organism evidence="3 4">
    <name type="scientific">Mycoplana azooxidifex</name>
    <dbReference type="NCBI Taxonomy" id="1636188"/>
    <lineage>
        <taxon>Bacteria</taxon>
        <taxon>Pseudomonadati</taxon>
        <taxon>Pseudomonadota</taxon>
        <taxon>Alphaproteobacteria</taxon>
        <taxon>Hyphomicrobiales</taxon>
        <taxon>Rhizobiaceae</taxon>
        <taxon>Mycoplana</taxon>
    </lineage>
</organism>
<dbReference type="RefSeq" id="WP_183806264.1">
    <property type="nucleotide sequence ID" value="NZ_JACIEE010000006.1"/>
</dbReference>
<dbReference type="InterPro" id="IPR027417">
    <property type="entry name" value="P-loop_NTPase"/>
</dbReference>
<dbReference type="AlphaFoldDB" id="A0A7W6D8T1"/>
<keyword evidence="1" id="KW-0175">Coiled coil</keyword>
<dbReference type="PANTHER" id="PTHR41259:SF1">
    <property type="entry name" value="DOUBLE-STRAND BREAK REPAIR RAD50 ATPASE, PUTATIVE-RELATED"/>
    <property type="match status" value="1"/>
</dbReference>
<feature type="coiled-coil region" evidence="1">
    <location>
        <begin position="592"/>
        <end position="626"/>
    </location>
</feature>
<dbReference type="Pfam" id="PF13514">
    <property type="entry name" value="AAA_27"/>
    <property type="match status" value="1"/>
</dbReference>
<evidence type="ECO:0000313" key="3">
    <source>
        <dbReference type="EMBL" id="MBB3978127.1"/>
    </source>
</evidence>
<dbReference type="EMBL" id="JACIEE010000006">
    <property type="protein sequence ID" value="MBB3978127.1"/>
    <property type="molecule type" value="Genomic_DNA"/>
</dbReference>
<dbReference type="SUPFAM" id="SSF52540">
    <property type="entry name" value="P-loop containing nucleoside triphosphate hydrolases"/>
    <property type="match status" value="1"/>
</dbReference>
<dbReference type="PANTHER" id="PTHR41259">
    <property type="entry name" value="DOUBLE-STRAND BREAK REPAIR RAD50 ATPASE, PUTATIVE-RELATED"/>
    <property type="match status" value="1"/>
</dbReference>
<feature type="domain" description="YhaN AAA" evidence="2">
    <location>
        <begin position="1"/>
        <end position="208"/>
    </location>
</feature>
<evidence type="ECO:0000256" key="1">
    <source>
        <dbReference type="SAM" id="Coils"/>
    </source>
</evidence>
<dbReference type="Gene3D" id="3.40.50.300">
    <property type="entry name" value="P-loop containing nucleotide triphosphate hydrolases"/>
    <property type="match status" value="2"/>
</dbReference>
<dbReference type="Proteomes" id="UP000574761">
    <property type="component" value="Unassembled WGS sequence"/>
</dbReference>
<accession>A0A7W6D8T1</accession>
<comment type="caution">
    <text evidence="3">The sequence shown here is derived from an EMBL/GenBank/DDBJ whole genome shotgun (WGS) entry which is preliminary data.</text>
</comment>
<feature type="coiled-coil region" evidence="1">
    <location>
        <begin position="897"/>
        <end position="931"/>
    </location>
</feature>
<sequence>MRLNRLDLARYGKFTDRSLDFGTARAGVPDFHLVYGPNEAGKSTLFSAYLDLLFGIELHSAYNFLHPHPTMRIGADVTIGDERHEVVRLKRRQGSLVDPDERVLPDTLFAAVLGGMDRQAYQMMFSLDDESIERGGEGILKSEGELGALLFSASSGLSGIATGLERMKAEADAFFRPQARKHELAALKSEMEALREERRALDVAARDYGSLTRQLEASTVRYDEALSARAGTGAGIDALERRLAAIPLLERLRGVRTQLAAFDPGDAPPKEWSGLVAGLMREEAELAARNERIAAESQQRQEALDALAGDPAIRDVEADIAALAGSSLEARYRTAGMDLAGRIAERDRLEDEIAGKLARIALPAGTDAADLVLSPDRATTLSALVAARSGLDERLLAARREEEEARSTRQAAAAALVALGDAGDEDNSAETRDRLVTLVRTLRSNALASRLRDGEREVSTAQAALAAALDRLGWADDVEALRAADIPGRDAVESLKAAVRRHAEAAEKMEAQARDLVRELAGQRAGLERMRRSETLVGDDEASALRRARDEAWQAHRVALDAGTAERFEGLLRKGDHAADQRLAQAGQLSELRLTERALAANEARLETLEADLERAAEDRAGLDDRIRTLSDLLGPGTAAAATGRNAMAGGRGRSSTSGLAAVSLGAAASTPKAEALTESDGEPAAAWLAGALAELEGVERAVEQWRDALAAADLLAGRRAALSATKQEAAESAGRLSSALERAAPADISATALEELLLSADDRAAALGEAIAGGRNARTAMTAAEARHSEREAGRVSAEAAFAAWQTDWDAACDGTWLATTGIASDTARAGALLPAIHDIARLVDARRELDRRIEGMRRDEADFRRIAADIAERLGEQADDPLALLQRVGERLQRARDVEARGESLRGDLERLEAESRDLGDRLAVHRRQAGDICTALGCDTLADAARVLEKLRERDDLRRRADEIAFDLARAMLTATADEAEAALAGTDEAELRAERERLRALHEDQDAEVREAHAARIKAADALAAIGADGTVAAIEERRRTLIVDLAERARGYLATRAGIQAAEAALRLYRERHRSAMMRHASDAFRTISGGEYAGLATVVEKDQEILVAAAAAGGSKLARELSKGTRFQLYLALRVAGYHEVAANREILPFVADDIMETFDDGRAFNAFRLMAEMATVGQVVYLTHHQHLRDIARQACPDVTVHEL</sequence>
<proteinExistence type="predicted"/>
<dbReference type="InterPro" id="IPR038734">
    <property type="entry name" value="YhaN_AAA"/>
</dbReference>
<protein>
    <submittedName>
        <fullName evidence="3">Uncharacterized protein YhaN</fullName>
    </submittedName>
</protein>
<gene>
    <name evidence="3" type="ORF">GGQ64_003341</name>
</gene>
<evidence type="ECO:0000259" key="2">
    <source>
        <dbReference type="Pfam" id="PF13514"/>
    </source>
</evidence>
<name>A0A7W6D8T1_9HYPH</name>